<gene>
    <name evidence="2" type="ORF">LuPra_03409</name>
</gene>
<dbReference type="Pfam" id="PF12715">
    <property type="entry name" value="Abhydrolase_7"/>
    <property type="match status" value="1"/>
</dbReference>
<dbReference type="Proteomes" id="UP000076079">
    <property type="component" value="Chromosome"/>
</dbReference>
<dbReference type="OrthoDB" id="9805123at2"/>
<keyword evidence="2" id="KW-0378">Hydrolase</keyword>
<reference evidence="3" key="2">
    <citation type="submission" date="2016-04" db="EMBL/GenBank/DDBJ databases">
        <title>First Complete Genome Sequence of a Subdivision 6 Acidobacterium.</title>
        <authorList>
            <person name="Huang S."/>
            <person name="Vieira S."/>
            <person name="Bunk B."/>
            <person name="Riedel T."/>
            <person name="Sproeer C."/>
            <person name="Overmann J."/>
        </authorList>
    </citation>
    <scope>NUCLEOTIDE SEQUENCE [LARGE SCALE GENOMIC DNA]</scope>
    <source>
        <strain evidence="3">DSM 100886 HEG_-6_39</strain>
    </source>
</reference>
<feature type="signal peptide" evidence="1">
    <location>
        <begin position="1"/>
        <end position="24"/>
    </location>
</feature>
<dbReference type="STRING" id="1855912.LuPra_03409"/>
<dbReference type="RefSeq" id="WP_110171844.1">
    <property type="nucleotide sequence ID" value="NZ_CP015136.1"/>
</dbReference>
<evidence type="ECO:0000313" key="2">
    <source>
        <dbReference type="EMBL" id="AMY10180.1"/>
    </source>
</evidence>
<dbReference type="InterPro" id="IPR029058">
    <property type="entry name" value="AB_hydrolase_fold"/>
</dbReference>
<dbReference type="EMBL" id="CP015136">
    <property type="protein sequence ID" value="AMY10180.1"/>
    <property type="molecule type" value="Genomic_DNA"/>
</dbReference>
<name>A0A143PPX9_LUTPR</name>
<dbReference type="SUPFAM" id="SSF53474">
    <property type="entry name" value="alpha/beta-Hydrolases"/>
    <property type="match status" value="1"/>
</dbReference>
<dbReference type="PANTHER" id="PTHR22946">
    <property type="entry name" value="DIENELACTONE HYDROLASE DOMAIN-CONTAINING PROTEIN-RELATED"/>
    <property type="match status" value="1"/>
</dbReference>
<proteinExistence type="predicted"/>
<reference evidence="2 3" key="1">
    <citation type="journal article" date="2016" name="Genome Announc.">
        <title>First Complete Genome Sequence of a Subdivision 6 Acidobacterium Strain.</title>
        <authorList>
            <person name="Huang S."/>
            <person name="Vieira S."/>
            <person name="Bunk B."/>
            <person name="Riedel T."/>
            <person name="Sproer C."/>
            <person name="Overmann J."/>
        </authorList>
    </citation>
    <scope>NUCLEOTIDE SEQUENCE [LARGE SCALE GENOMIC DNA]</scope>
    <source>
        <strain evidence="3">DSM 100886 HEG_-6_39</strain>
    </source>
</reference>
<dbReference type="PANTHER" id="PTHR22946:SF8">
    <property type="entry name" value="ACETYL XYLAN ESTERASE DOMAIN-CONTAINING PROTEIN"/>
    <property type="match status" value="1"/>
</dbReference>
<evidence type="ECO:0000256" key="1">
    <source>
        <dbReference type="SAM" id="SignalP"/>
    </source>
</evidence>
<dbReference type="GO" id="GO:0016787">
    <property type="term" value="F:hydrolase activity"/>
    <property type="evidence" value="ECO:0007669"/>
    <property type="project" value="UniProtKB-KW"/>
</dbReference>
<sequence length="679" mass="71205" precursor="true">MAGAPTIFRICVAVLAAGSASLFALQSSPTVSAERVAFDAWVDGQAKSALDTRRARVAALKTRENIEARQQEVRAGIADMLGVLPGSNGPLDAIVTRTTPRDGYRIEHLVFQSLPGFKVTALVYVPDGPGPFPAVLGTAGHANEGKASPTYQNVWVSLARRGFVVLAYDPFGQGERVEYLDPVKGGSRVGIGTREHSMTGQQLLLSGRTLGAYMVQDMRRALDYLESRTDVDRTRLAVAGNSGGGTQAALLGAVEPRLAAVVISCYMTSWADMWNVPGPQDAEQILPGFVGRGFDFADFAVAAAPRGVLVSSAIKDFFPIAGSRAASEELAPVFAALEAPDRLARVENDATHGWSQPLREGAYRALGTWLGRPGLHPTELPVVAEADAALRVTPTGQLATSLGTRTVRAINADHARALASSRAPVTEAKLRVLAGLSTAATEPRVVLRAGNPWSPAGERLLLEVEPGVRVQARLRRPASAAVSFTLLADERGATSRTELIERLVSEGQTLLAIDVRGTGDLAPAAGVSGYSGAYQFAARAWLLGTSVVAWQTHDLLHGLAVLRVEAGAAAARGPSVRAQGQTVPAALLAAQFDRPAALTLEDGLVSYLDFASADTHDGLTLAVLPGVLQTTDLPELMARVAPVPVRLLSPRTAAGAAITATTLPAHLGTPVPANVTITH</sequence>
<dbReference type="Gene3D" id="3.40.50.1820">
    <property type="entry name" value="alpha/beta hydrolase"/>
    <property type="match status" value="2"/>
</dbReference>
<accession>A0A143PPX9</accession>
<organism evidence="2 3">
    <name type="scientific">Luteitalea pratensis</name>
    <dbReference type="NCBI Taxonomy" id="1855912"/>
    <lineage>
        <taxon>Bacteria</taxon>
        <taxon>Pseudomonadati</taxon>
        <taxon>Acidobacteriota</taxon>
        <taxon>Vicinamibacteria</taxon>
        <taxon>Vicinamibacterales</taxon>
        <taxon>Vicinamibacteraceae</taxon>
        <taxon>Luteitalea</taxon>
    </lineage>
</organism>
<keyword evidence="1" id="KW-0732">Signal</keyword>
<dbReference type="InterPro" id="IPR050261">
    <property type="entry name" value="FrsA_esterase"/>
</dbReference>
<dbReference type="KEGG" id="abac:LuPra_03409"/>
<dbReference type="InterPro" id="IPR025890">
    <property type="entry name" value="Abhydrolase_bac"/>
</dbReference>
<feature type="chain" id="PRO_5007511791" evidence="1">
    <location>
        <begin position="25"/>
        <end position="679"/>
    </location>
</feature>
<evidence type="ECO:0000313" key="3">
    <source>
        <dbReference type="Proteomes" id="UP000076079"/>
    </source>
</evidence>
<dbReference type="AlphaFoldDB" id="A0A143PPX9"/>
<keyword evidence="3" id="KW-1185">Reference proteome</keyword>
<protein>
    <submittedName>
        <fullName evidence="2">Putative dienelactone hydrolase</fullName>
    </submittedName>
</protein>